<evidence type="ECO:0000256" key="4">
    <source>
        <dbReference type="ARBA" id="ARBA00022989"/>
    </source>
</evidence>
<reference evidence="8 9" key="1">
    <citation type="submission" date="2021-06" db="EMBL/GenBank/DDBJ databases">
        <title>Faecalicatena sp. nov. isolated from porcine feces.</title>
        <authorList>
            <person name="Oh B.S."/>
            <person name="Lee J.H."/>
        </authorList>
    </citation>
    <scope>NUCLEOTIDE SEQUENCE [LARGE SCALE GENOMIC DNA]</scope>
    <source>
        <strain evidence="8 9">AGMB00832</strain>
    </source>
</reference>
<dbReference type="InterPro" id="IPR007267">
    <property type="entry name" value="GtrA_DPMS_TM"/>
</dbReference>
<dbReference type="InterPro" id="IPR051401">
    <property type="entry name" value="GtrA_CellWall_Glycosyl"/>
</dbReference>
<dbReference type="RefSeq" id="WP_216242208.1">
    <property type="nucleotide sequence ID" value="NZ_JABACJ020000011.1"/>
</dbReference>
<evidence type="ECO:0000256" key="6">
    <source>
        <dbReference type="SAM" id="Phobius"/>
    </source>
</evidence>
<accession>A0ABS6D4Z3</accession>
<feature type="domain" description="GtrA/DPMS transmembrane" evidence="7">
    <location>
        <begin position="10"/>
        <end position="122"/>
    </location>
</feature>
<evidence type="ECO:0000313" key="9">
    <source>
        <dbReference type="Proteomes" id="UP000723714"/>
    </source>
</evidence>
<comment type="caution">
    <text evidence="8">The sequence shown here is derived from an EMBL/GenBank/DDBJ whole genome shotgun (WGS) entry which is preliminary data.</text>
</comment>
<evidence type="ECO:0000256" key="2">
    <source>
        <dbReference type="ARBA" id="ARBA00009399"/>
    </source>
</evidence>
<proteinExistence type="inferred from homology"/>
<sequence>MKSKKELLCYCVSGGATTLVNYIIYFILIQAKVEYLAANTVAWIGAVLTAYVMNRRWVFHSKGHILQEFSSFVFLRFLTLMAENILLWLTVSCLGLHPLPSKVVVSIITVLSNYVLCKYKIFQKEEPNHG</sequence>
<dbReference type="EMBL" id="JABACJ020000011">
    <property type="protein sequence ID" value="MBU3876665.1"/>
    <property type="molecule type" value="Genomic_DNA"/>
</dbReference>
<feature type="transmembrane region" description="Helical" evidence="6">
    <location>
        <begin position="7"/>
        <end position="29"/>
    </location>
</feature>
<dbReference type="PANTHER" id="PTHR38459">
    <property type="entry name" value="PROPHAGE BACTOPRENOL-LINKED GLUCOSE TRANSLOCASE HOMOLOG"/>
    <property type="match status" value="1"/>
</dbReference>
<evidence type="ECO:0000313" key="8">
    <source>
        <dbReference type="EMBL" id="MBU3876665.1"/>
    </source>
</evidence>
<evidence type="ECO:0000256" key="3">
    <source>
        <dbReference type="ARBA" id="ARBA00022692"/>
    </source>
</evidence>
<dbReference type="PANTHER" id="PTHR38459:SF5">
    <property type="entry name" value="CELL WALL TEICHOIC ACID GLYCOSYLATION PROTEIN GTCA"/>
    <property type="match status" value="1"/>
</dbReference>
<keyword evidence="4 6" id="KW-1133">Transmembrane helix</keyword>
<keyword evidence="5 6" id="KW-0472">Membrane</keyword>
<comment type="similarity">
    <text evidence="2">Belongs to the GtrA family.</text>
</comment>
<dbReference type="Pfam" id="PF04138">
    <property type="entry name" value="GtrA_DPMS_TM"/>
    <property type="match status" value="1"/>
</dbReference>
<gene>
    <name evidence="8" type="ORF">HGO97_012705</name>
</gene>
<feature type="transmembrane region" description="Helical" evidence="6">
    <location>
        <begin position="73"/>
        <end position="97"/>
    </location>
</feature>
<evidence type="ECO:0000259" key="7">
    <source>
        <dbReference type="Pfam" id="PF04138"/>
    </source>
</evidence>
<name>A0ABS6D4Z3_9FIRM</name>
<protein>
    <submittedName>
        <fullName evidence="8">GtrA family protein</fullName>
    </submittedName>
</protein>
<feature type="transmembrane region" description="Helical" evidence="6">
    <location>
        <begin position="103"/>
        <end position="122"/>
    </location>
</feature>
<organism evidence="8 9">
    <name type="scientific">Faecalicatena faecalis</name>
    <dbReference type="NCBI Taxonomy" id="2726362"/>
    <lineage>
        <taxon>Bacteria</taxon>
        <taxon>Bacillati</taxon>
        <taxon>Bacillota</taxon>
        <taxon>Clostridia</taxon>
        <taxon>Lachnospirales</taxon>
        <taxon>Lachnospiraceae</taxon>
        <taxon>Faecalicatena</taxon>
    </lineage>
</organism>
<keyword evidence="9" id="KW-1185">Reference proteome</keyword>
<dbReference type="Proteomes" id="UP000723714">
    <property type="component" value="Unassembled WGS sequence"/>
</dbReference>
<evidence type="ECO:0000256" key="1">
    <source>
        <dbReference type="ARBA" id="ARBA00004141"/>
    </source>
</evidence>
<keyword evidence="3 6" id="KW-0812">Transmembrane</keyword>
<feature type="transmembrane region" description="Helical" evidence="6">
    <location>
        <begin position="35"/>
        <end position="53"/>
    </location>
</feature>
<evidence type="ECO:0000256" key="5">
    <source>
        <dbReference type="ARBA" id="ARBA00023136"/>
    </source>
</evidence>
<comment type="subcellular location">
    <subcellularLocation>
        <location evidence="1">Membrane</location>
        <topology evidence="1">Multi-pass membrane protein</topology>
    </subcellularLocation>
</comment>